<dbReference type="PANTHER" id="PTHR10357:SF179">
    <property type="entry name" value="NEUTRAL AND BASIC AMINO ACID TRANSPORT PROTEIN RBAT"/>
    <property type="match status" value="1"/>
</dbReference>
<gene>
    <name evidence="5" type="primary">LOC111126593</name>
</gene>
<dbReference type="InterPro" id="IPR017853">
    <property type="entry name" value="GH"/>
</dbReference>
<protein>
    <submittedName>
        <fullName evidence="5">Neutral and basic amino acid transport protein rBAT-like</fullName>
    </submittedName>
</protein>
<evidence type="ECO:0000259" key="3">
    <source>
        <dbReference type="SMART" id="SM00642"/>
    </source>
</evidence>
<dbReference type="Gene3D" id="3.90.400.10">
    <property type="entry name" value="Oligo-1,6-glucosidase, Domain 2"/>
    <property type="match status" value="1"/>
</dbReference>
<sequence length="598" mass="68424">MTGDKVAGKEGSTGKLLNGAAEKENETQSAKIEESVANCKSLCLRWLKKKKKRIILLTCISAVVICIISYYASKKQSKIPSQNPVQEWYKKESVYEILIQSFQDSSDNGIGDIKGILDRLIYIVDVGSQTMYIYSMYESNDNDHNVVVNQTKIDSMLGTMDDFDMLVSKLQEKKIHLIMDFIPNHTSRKSKWFIWSEDKKGNYSDYYIWAPCDPNQGIYPNNWMSVNGKERAWSFSEKRKECFLHQLEEDKPDLNLRNPDVQQELKNILRFWLDKGVDGFHVQNVQYLYEDQNLGNEILIPGKTGQAYGDFEHNQTKNHPENAKILQDWKSVLDTYSTKPGKEKALIITADDDLNATQLAYIDAGVTVVRVNPLSGHGASLAERIENRLKEVDFKKTGWVFSDKYSSRLASKEGSEQTKALLTLQATLPGVLFNYYGNEIGMTDHPEEPVPFKYRTPMQWNSNGTGFSRNDPWMPKNPNYPTVNVKSEEANGNNNSTLNVYKRLQQLRKSESFLSGDMKVFRDGDLLMYTRKAEGFLGYLVAINFGNKRVTESFYKVTGIPQQVKVVFHSHKQDNTAIDLSRNSYILDPYQAMVLEYK</sequence>
<proteinExistence type="predicted"/>
<dbReference type="OrthoDB" id="1740265at2759"/>
<evidence type="ECO:0000313" key="4">
    <source>
        <dbReference type="Proteomes" id="UP000694844"/>
    </source>
</evidence>
<dbReference type="PANTHER" id="PTHR10357">
    <property type="entry name" value="ALPHA-AMYLASE FAMILY MEMBER"/>
    <property type="match status" value="1"/>
</dbReference>
<dbReference type="SUPFAM" id="SSF51445">
    <property type="entry name" value="(Trans)glycosidases"/>
    <property type="match status" value="1"/>
</dbReference>
<dbReference type="AlphaFoldDB" id="A0A8B8DGK3"/>
<dbReference type="Gene3D" id="2.60.40.1180">
    <property type="entry name" value="Golgi alpha-mannosidase II"/>
    <property type="match status" value="1"/>
</dbReference>
<dbReference type="Proteomes" id="UP000694844">
    <property type="component" value="Chromosome 3"/>
</dbReference>
<evidence type="ECO:0000256" key="2">
    <source>
        <dbReference type="SAM" id="Phobius"/>
    </source>
</evidence>
<dbReference type="KEGG" id="cvn:111126593"/>
<keyword evidence="4" id="KW-1185">Reference proteome</keyword>
<keyword evidence="2" id="KW-0812">Transmembrane</keyword>
<keyword evidence="2" id="KW-0472">Membrane</keyword>
<dbReference type="InterPro" id="IPR045857">
    <property type="entry name" value="O16G_dom_2"/>
</dbReference>
<evidence type="ECO:0000313" key="5">
    <source>
        <dbReference type="RefSeq" id="XP_022327048.1"/>
    </source>
</evidence>
<dbReference type="Gene3D" id="3.20.20.80">
    <property type="entry name" value="Glycosidases"/>
    <property type="match status" value="2"/>
</dbReference>
<name>A0A8B8DGK3_CRAVI</name>
<dbReference type="Pfam" id="PF00128">
    <property type="entry name" value="Alpha-amylase"/>
    <property type="match status" value="1"/>
</dbReference>
<feature type="region of interest" description="Disordered" evidence="1">
    <location>
        <begin position="1"/>
        <end position="22"/>
    </location>
</feature>
<reference evidence="5" key="1">
    <citation type="submission" date="2025-08" db="UniProtKB">
        <authorList>
            <consortium name="RefSeq"/>
        </authorList>
    </citation>
    <scope>IDENTIFICATION</scope>
    <source>
        <tissue evidence="5">Whole sample</tissue>
    </source>
</reference>
<evidence type="ECO:0000256" key="1">
    <source>
        <dbReference type="SAM" id="MobiDB-lite"/>
    </source>
</evidence>
<dbReference type="GeneID" id="111126593"/>
<dbReference type="GO" id="GO:0005975">
    <property type="term" value="P:carbohydrate metabolic process"/>
    <property type="evidence" value="ECO:0007669"/>
    <property type="project" value="InterPro"/>
</dbReference>
<dbReference type="RefSeq" id="XP_022327048.1">
    <property type="nucleotide sequence ID" value="XM_022471340.1"/>
</dbReference>
<feature type="domain" description="Glycosyl hydrolase family 13 catalytic" evidence="3">
    <location>
        <begin position="96"/>
        <end position="469"/>
    </location>
</feature>
<dbReference type="InterPro" id="IPR006047">
    <property type="entry name" value="GH13_cat_dom"/>
</dbReference>
<keyword evidence="2" id="KW-1133">Transmembrane helix</keyword>
<accession>A0A8B8DGK3</accession>
<feature type="transmembrane region" description="Helical" evidence="2">
    <location>
        <begin position="54"/>
        <end position="72"/>
    </location>
</feature>
<dbReference type="SMART" id="SM00642">
    <property type="entry name" value="Aamy"/>
    <property type="match status" value="1"/>
</dbReference>
<organism evidence="4 5">
    <name type="scientific">Crassostrea virginica</name>
    <name type="common">Eastern oyster</name>
    <dbReference type="NCBI Taxonomy" id="6565"/>
    <lineage>
        <taxon>Eukaryota</taxon>
        <taxon>Metazoa</taxon>
        <taxon>Spiralia</taxon>
        <taxon>Lophotrochozoa</taxon>
        <taxon>Mollusca</taxon>
        <taxon>Bivalvia</taxon>
        <taxon>Autobranchia</taxon>
        <taxon>Pteriomorphia</taxon>
        <taxon>Ostreida</taxon>
        <taxon>Ostreoidea</taxon>
        <taxon>Ostreidae</taxon>
        <taxon>Crassostrea</taxon>
    </lineage>
</organism>
<dbReference type="InterPro" id="IPR013780">
    <property type="entry name" value="Glyco_hydro_b"/>
</dbReference>